<sequence length="225" mass="24352">MKDSSSSPWFATSLLNAGSIITSKARQEKETPTSRAGPCRAASEHSQPSSHSSSSSSFAASFSCHRGSPVTAPSPLRSSLVVIPFSWEKQPGVPKHCHHHRSNSKEQHRASSCPKLPLPPTLRSNPYPFISTPRRKKKRHVSRPEEDPFALAMLECSREDEDPTGGFCWKGSAKVKAAAGRRERFGFVDLYGCCKTTCSVAKSTVRVPRSSGAAAAYGLLARRAG</sequence>
<feature type="compositionally biased region" description="Low complexity" evidence="1">
    <location>
        <begin position="44"/>
        <end position="61"/>
    </location>
</feature>
<reference evidence="2" key="1">
    <citation type="submission" date="2017-07" db="EMBL/GenBank/DDBJ databases">
        <title>Taro Niue Genome Assembly and Annotation.</title>
        <authorList>
            <person name="Atibalentja N."/>
            <person name="Keating K."/>
            <person name="Fields C.J."/>
        </authorList>
    </citation>
    <scope>NUCLEOTIDE SEQUENCE</scope>
    <source>
        <strain evidence="2">Niue_2</strain>
        <tissue evidence="2">Leaf</tissue>
    </source>
</reference>
<evidence type="ECO:0000256" key="1">
    <source>
        <dbReference type="SAM" id="MobiDB-lite"/>
    </source>
</evidence>
<dbReference type="OrthoDB" id="1925896at2759"/>
<gene>
    <name evidence="2" type="ORF">Taro_027296</name>
</gene>
<feature type="region of interest" description="Disordered" evidence="1">
    <location>
        <begin position="92"/>
        <end position="144"/>
    </location>
</feature>
<name>A0A843VHN2_COLES</name>
<evidence type="ECO:0000313" key="3">
    <source>
        <dbReference type="Proteomes" id="UP000652761"/>
    </source>
</evidence>
<comment type="caution">
    <text evidence="2">The sequence shown here is derived from an EMBL/GenBank/DDBJ whole genome shotgun (WGS) entry which is preliminary data.</text>
</comment>
<dbReference type="PANTHER" id="PTHR33696:SF1">
    <property type="entry name" value="T22J18.15"/>
    <property type="match status" value="1"/>
</dbReference>
<organism evidence="2 3">
    <name type="scientific">Colocasia esculenta</name>
    <name type="common">Wild taro</name>
    <name type="synonym">Arum esculentum</name>
    <dbReference type="NCBI Taxonomy" id="4460"/>
    <lineage>
        <taxon>Eukaryota</taxon>
        <taxon>Viridiplantae</taxon>
        <taxon>Streptophyta</taxon>
        <taxon>Embryophyta</taxon>
        <taxon>Tracheophyta</taxon>
        <taxon>Spermatophyta</taxon>
        <taxon>Magnoliopsida</taxon>
        <taxon>Liliopsida</taxon>
        <taxon>Araceae</taxon>
        <taxon>Aroideae</taxon>
        <taxon>Colocasieae</taxon>
        <taxon>Colocasia</taxon>
    </lineage>
</organism>
<accession>A0A843VHN2</accession>
<dbReference type="AlphaFoldDB" id="A0A843VHN2"/>
<protein>
    <submittedName>
        <fullName evidence="2">Uncharacterized protein</fullName>
    </submittedName>
</protein>
<proteinExistence type="predicted"/>
<dbReference type="PANTHER" id="PTHR33696">
    <property type="entry name" value="T22J18.15-RELATED"/>
    <property type="match status" value="1"/>
</dbReference>
<keyword evidence="3" id="KW-1185">Reference proteome</keyword>
<dbReference type="EMBL" id="NMUH01001697">
    <property type="protein sequence ID" value="MQL94626.1"/>
    <property type="molecule type" value="Genomic_DNA"/>
</dbReference>
<dbReference type="Proteomes" id="UP000652761">
    <property type="component" value="Unassembled WGS sequence"/>
</dbReference>
<feature type="region of interest" description="Disordered" evidence="1">
    <location>
        <begin position="20"/>
        <end position="61"/>
    </location>
</feature>
<evidence type="ECO:0000313" key="2">
    <source>
        <dbReference type="EMBL" id="MQL94626.1"/>
    </source>
</evidence>